<evidence type="ECO:0000313" key="3">
    <source>
        <dbReference type="Proteomes" id="UP000472272"/>
    </source>
</evidence>
<sequence>PSDLISKALSFKIGNIQFSDHLPLAATFDLDWHGDDHSHPTQLDTNAENPVEGINTALRVKGIKWSVTQAQKYSEFFQQEIIQTYSALGITSYEYDQTINLFANLLNDLTSFFTVPSHQANRAHSKTGALWFNRNCKQAKQHLCAIYNDYKSSGVTTLPKEYYQAKSAYKYVQKKAKQEWQLNRWQALIAASSTRNSRKFWLLVNRKTKRYPLTVIPAPVWESFLRNYFALPDLNINTIDGFYEQLPLWPPTDPEEIHGLISNLKVGKAPGPDLVPAEAIKLHADWWAKILATTFDAVNNSGMVPRIWKDAIIVPIHKKGSTDDPGNYRNISLLSLIGKIYARFLLTKLTKWAEENNLIGPEQAGFRPNQLAVDHVLVLYHLARKYSSPNRGQLCAAFIDLKAAFDSIPRVLLWGKLARWGIDKRLLWLITKLHDGSATRVRITPAGDLSNSVTFNRGVRQGCILAPTLFNLFISDMRAPLIDSQETIHAPCLAQYRCPLLLYADDAVILSFSRVGLRRALKIFDVYCKSNFLTINHVKSKVLIFTKSRKTYNWRIDGKAIDQVFKFQYLGVLLQLNMG</sequence>
<dbReference type="Ensembl" id="ENSPMRT00000003799.1">
    <property type="protein sequence ID" value="ENSPMRP00000003545.1"/>
    <property type="gene ID" value="ENSPMRG00000002478.1"/>
</dbReference>
<dbReference type="PROSITE" id="PS50878">
    <property type="entry name" value="RT_POL"/>
    <property type="match status" value="1"/>
</dbReference>
<protein>
    <recommendedName>
        <fullName evidence="1">Reverse transcriptase domain-containing protein</fullName>
    </recommendedName>
</protein>
<reference evidence="2 3" key="1">
    <citation type="journal article" date="2019" name="Proc. Natl. Acad. Sci. U.S.A.">
        <title>Regulatory changes in pterin and carotenoid genes underlie balanced color polymorphisms in the wall lizard.</title>
        <authorList>
            <person name="Andrade P."/>
            <person name="Pinho C."/>
            <person name="Perez I de Lanuza G."/>
            <person name="Afonso S."/>
            <person name="Brejcha J."/>
            <person name="Rubin C.J."/>
            <person name="Wallerman O."/>
            <person name="Pereira P."/>
            <person name="Sabatino S.J."/>
            <person name="Bellati A."/>
            <person name="Pellitteri-Rosa D."/>
            <person name="Bosakova Z."/>
            <person name="Bunikis I."/>
            <person name="Carretero M.A."/>
            <person name="Feiner N."/>
            <person name="Marsik P."/>
            <person name="Pauperio F."/>
            <person name="Salvi D."/>
            <person name="Soler L."/>
            <person name="While G.M."/>
            <person name="Uller T."/>
            <person name="Font E."/>
            <person name="Andersson L."/>
            <person name="Carneiro M."/>
        </authorList>
    </citation>
    <scope>NUCLEOTIDE SEQUENCE</scope>
</reference>
<organism evidence="2 3">
    <name type="scientific">Podarcis muralis</name>
    <name type="common">Wall lizard</name>
    <name type="synonym">Lacerta muralis</name>
    <dbReference type="NCBI Taxonomy" id="64176"/>
    <lineage>
        <taxon>Eukaryota</taxon>
        <taxon>Metazoa</taxon>
        <taxon>Chordata</taxon>
        <taxon>Craniata</taxon>
        <taxon>Vertebrata</taxon>
        <taxon>Euteleostomi</taxon>
        <taxon>Lepidosauria</taxon>
        <taxon>Squamata</taxon>
        <taxon>Bifurcata</taxon>
        <taxon>Unidentata</taxon>
        <taxon>Episquamata</taxon>
        <taxon>Laterata</taxon>
        <taxon>Lacertibaenia</taxon>
        <taxon>Lacertidae</taxon>
        <taxon>Podarcis</taxon>
    </lineage>
</organism>
<dbReference type="CDD" id="cd01650">
    <property type="entry name" value="RT_nLTR_like"/>
    <property type="match status" value="1"/>
</dbReference>
<reference evidence="2" key="2">
    <citation type="submission" date="2025-08" db="UniProtKB">
        <authorList>
            <consortium name="Ensembl"/>
        </authorList>
    </citation>
    <scope>IDENTIFICATION</scope>
</reference>
<dbReference type="Proteomes" id="UP000472272">
    <property type="component" value="Chromosome 4"/>
</dbReference>
<dbReference type="Pfam" id="PF00078">
    <property type="entry name" value="RVT_1"/>
    <property type="match status" value="1"/>
</dbReference>
<reference evidence="2" key="3">
    <citation type="submission" date="2025-09" db="UniProtKB">
        <authorList>
            <consortium name="Ensembl"/>
        </authorList>
    </citation>
    <scope>IDENTIFICATION</scope>
</reference>
<dbReference type="GeneTree" id="ENSGT01120000271821"/>
<accession>A0A670HWB9</accession>
<dbReference type="PANTHER" id="PTHR19446">
    <property type="entry name" value="REVERSE TRANSCRIPTASES"/>
    <property type="match status" value="1"/>
</dbReference>
<feature type="domain" description="Reverse transcriptase" evidence="1">
    <location>
        <begin position="297"/>
        <end position="574"/>
    </location>
</feature>
<evidence type="ECO:0000259" key="1">
    <source>
        <dbReference type="PROSITE" id="PS50878"/>
    </source>
</evidence>
<dbReference type="InterPro" id="IPR043502">
    <property type="entry name" value="DNA/RNA_pol_sf"/>
</dbReference>
<dbReference type="AlphaFoldDB" id="A0A670HWB9"/>
<dbReference type="InterPro" id="IPR000477">
    <property type="entry name" value="RT_dom"/>
</dbReference>
<name>A0A670HWB9_PODMU</name>
<evidence type="ECO:0000313" key="2">
    <source>
        <dbReference type="Ensembl" id="ENSPMRP00000003545.1"/>
    </source>
</evidence>
<proteinExistence type="predicted"/>
<keyword evidence="3" id="KW-1185">Reference proteome</keyword>
<dbReference type="SUPFAM" id="SSF56672">
    <property type="entry name" value="DNA/RNA polymerases"/>
    <property type="match status" value="1"/>
</dbReference>